<dbReference type="KEGG" id="lua:D4A81_02160"/>
<dbReference type="AlphaFoldDB" id="A0A385PXZ8"/>
<reference evidence="1 2" key="1">
    <citation type="submission" date="2018-09" db="EMBL/GenBank/DDBJ databases">
        <title>Genome sequencing of Lachnoanaerobaculum umeaense DSM 23576.</title>
        <authorList>
            <person name="Kook J.-K."/>
            <person name="Park S.-N."/>
            <person name="Lim Y.K."/>
        </authorList>
    </citation>
    <scope>NUCLEOTIDE SEQUENCE [LARGE SCALE GENOMIC DNA]</scope>
    <source>
        <strain evidence="2">DSM 23576 \ CCUG 58757</strain>
    </source>
</reference>
<gene>
    <name evidence="1" type="ORF">D4A81_02160</name>
</gene>
<keyword evidence="2" id="KW-1185">Reference proteome</keyword>
<proteinExistence type="predicted"/>
<dbReference type="EMBL" id="CP032364">
    <property type="protein sequence ID" value="AYA98836.1"/>
    <property type="molecule type" value="Genomic_DNA"/>
</dbReference>
<dbReference type="RefSeq" id="WP_111525270.1">
    <property type="nucleotide sequence ID" value="NZ_CP032364.1"/>
</dbReference>
<name>A0A385PXZ8_9FIRM</name>
<protein>
    <submittedName>
        <fullName evidence="1">Uncharacterized protein</fullName>
    </submittedName>
</protein>
<dbReference type="OrthoDB" id="2641383at2"/>
<sequence length="228" mass="26634">MDYRQIAIFITFGIIFIGFSFRLYRINSLLKRRSFTVSFRNLFIEMVNLFYEDYIIKDSLYKKYIHEVDAIQEELGSDGILSNYIDQGMYYLNYPVFSNVISELRAVDVIGNNRIKIKQISHLVGICCDSLNRHIGNLERRLKRERKAIFNPFSCFILGIRFVIHIPEDILFRCGFVSHNEILSSNSLYKTIGMSVTIIGVVSSVTTIMLVWNVTLAYLIKVIQYFIF</sequence>
<evidence type="ECO:0000313" key="2">
    <source>
        <dbReference type="Proteomes" id="UP000265562"/>
    </source>
</evidence>
<organism evidence="1 2">
    <name type="scientific">Lachnoanaerobaculum umeaense</name>
    <dbReference type="NCBI Taxonomy" id="617123"/>
    <lineage>
        <taxon>Bacteria</taxon>
        <taxon>Bacillati</taxon>
        <taxon>Bacillota</taxon>
        <taxon>Clostridia</taxon>
        <taxon>Lachnospirales</taxon>
        <taxon>Lachnospiraceae</taxon>
        <taxon>Lachnoanaerobaculum</taxon>
    </lineage>
</organism>
<dbReference type="Proteomes" id="UP000265562">
    <property type="component" value="Chromosome"/>
</dbReference>
<evidence type="ECO:0000313" key="1">
    <source>
        <dbReference type="EMBL" id="AYA98836.1"/>
    </source>
</evidence>
<accession>A0A385PXZ8</accession>